<dbReference type="STRING" id="1371.GCA_900166605_01889"/>
<feature type="region of interest" description="Disordered" evidence="1">
    <location>
        <begin position="36"/>
        <end position="62"/>
    </location>
</feature>
<reference evidence="2 3" key="1">
    <citation type="submission" date="2019-07" db="EMBL/GenBank/DDBJ databases">
        <title>Whole genome shotgun sequence of Marinococcus halophilus NBRC 102359.</title>
        <authorList>
            <person name="Hosoyama A."/>
            <person name="Uohara A."/>
            <person name="Ohji S."/>
            <person name="Ichikawa N."/>
        </authorList>
    </citation>
    <scope>NUCLEOTIDE SEQUENCE [LARGE SCALE GENOMIC DNA]</scope>
    <source>
        <strain evidence="2 3">NBRC 102359</strain>
    </source>
</reference>
<keyword evidence="3" id="KW-1185">Reference proteome</keyword>
<dbReference type="EMBL" id="BJUN01000016">
    <property type="protein sequence ID" value="GEK59621.1"/>
    <property type="molecule type" value="Genomic_DNA"/>
</dbReference>
<comment type="caution">
    <text evidence="2">The sequence shown here is derived from an EMBL/GenBank/DDBJ whole genome shotgun (WGS) entry which is preliminary data.</text>
</comment>
<name>A0A510YA94_MARHA</name>
<organism evidence="2 3">
    <name type="scientific">Marinococcus halophilus</name>
    <dbReference type="NCBI Taxonomy" id="1371"/>
    <lineage>
        <taxon>Bacteria</taxon>
        <taxon>Bacillati</taxon>
        <taxon>Bacillota</taxon>
        <taxon>Bacilli</taxon>
        <taxon>Bacillales</taxon>
        <taxon>Bacillaceae</taxon>
        <taxon>Marinococcus</taxon>
    </lineage>
</organism>
<sequence>MKRRLIDEEYEREIDRMVNEGGYIPVEMDFIRKRAKVKKEEKETNQKKQENEKEADDFNEKV</sequence>
<evidence type="ECO:0000256" key="1">
    <source>
        <dbReference type="SAM" id="MobiDB-lite"/>
    </source>
</evidence>
<accession>A0A510YA94</accession>
<dbReference type="RefSeq" id="WP_094908797.1">
    <property type="nucleotide sequence ID" value="NZ_BJUN01000016.1"/>
</dbReference>
<dbReference type="OrthoDB" id="9905471at2"/>
<protein>
    <submittedName>
        <fullName evidence="2">Uncharacterized protein</fullName>
    </submittedName>
</protein>
<feature type="compositionally biased region" description="Basic and acidic residues" evidence="1">
    <location>
        <begin position="38"/>
        <end position="62"/>
    </location>
</feature>
<proteinExistence type="predicted"/>
<dbReference type="Proteomes" id="UP000321051">
    <property type="component" value="Unassembled WGS sequence"/>
</dbReference>
<gene>
    <name evidence="2" type="ORF">MHA01_25260</name>
</gene>
<evidence type="ECO:0000313" key="3">
    <source>
        <dbReference type="Proteomes" id="UP000321051"/>
    </source>
</evidence>
<evidence type="ECO:0000313" key="2">
    <source>
        <dbReference type="EMBL" id="GEK59621.1"/>
    </source>
</evidence>
<dbReference type="AlphaFoldDB" id="A0A510YA94"/>